<dbReference type="InterPro" id="IPR027417">
    <property type="entry name" value="P-loop_NTPase"/>
</dbReference>
<proteinExistence type="predicted"/>
<evidence type="ECO:0000259" key="5">
    <source>
        <dbReference type="PROSITE" id="PS50893"/>
    </source>
</evidence>
<sequence length="317" mass="33162">MSGARGPADGPAIEAHGLGRKYRRGWALKDCSFRLPAGRICGLVGPNGAGKTTLLEIAANLLEPTAGTLRVFGAAPGSAQAVRRTAFVAQEKPLFRRFTVEETLRLGRELNPGWDRAVAEAVVRAGDVPLDARIGTLSGGRRTRVALALALGKRPGLLLLDEPMSDLDPLARHELTGTLMAEAAEHGTTVLMSSHLLSELENVCDYLLVVSSGGLRLAGDVDELLAAHTLLTGARTGDGPPPDLARHTVVESRTDGRQVTALVRPDGPVDDAWHTEAPNLEELLLAHLRSPGAPPLVLPDARVGDSGDSGDAGAVAA</sequence>
<dbReference type="InterPro" id="IPR003593">
    <property type="entry name" value="AAA+_ATPase"/>
</dbReference>
<accession>A0ABP6A020</accession>
<keyword evidence="3 6" id="KW-0067">ATP-binding</keyword>
<dbReference type="CDD" id="cd03230">
    <property type="entry name" value="ABC_DR_subfamily_A"/>
    <property type="match status" value="1"/>
</dbReference>
<organism evidence="6 7">
    <name type="scientific">Streptomyces thermolineatus</name>
    <dbReference type="NCBI Taxonomy" id="44033"/>
    <lineage>
        <taxon>Bacteria</taxon>
        <taxon>Bacillati</taxon>
        <taxon>Actinomycetota</taxon>
        <taxon>Actinomycetes</taxon>
        <taxon>Kitasatosporales</taxon>
        <taxon>Streptomycetaceae</taxon>
        <taxon>Streptomyces</taxon>
    </lineage>
</organism>
<dbReference type="PANTHER" id="PTHR42939">
    <property type="entry name" value="ABC TRANSPORTER ATP-BINDING PROTEIN ALBC-RELATED"/>
    <property type="match status" value="1"/>
</dbReference>
<comment type="caution">
    <text evidence="6">The sequence shown here is derived from an EMBL/GenBank/DDBJ whole genome shotgun (WGS) entry which is preliminary data.</text>
</comment>
<dbReference type="InterPro" id="IPR019793">
    <property type="entry name" value="Peroxidases_heam-ligand_BS"/>
</dbReference>
<keyword evidence="2" id="KW-0547">Nucleotide-binding</keyword>
<dbReference type="InterPro" id="IPR003439">
    <property type="entry name" value="ABC_transporter-like_ATP-bd"/>
</dbReference>
<feature type="compositionally biased region" description="Low complexity" evidence="4">
    <location>
        <begin position="300"/>
        <end position="317"/>
    </location>
</feature>
<evidence type="ECO:0000256" key="2">
    <source>
        <dbReference type="ARBA" id="ARBA00022741"/>
    </source>
</evidence>
<dbReference type="GO" id="GO:0005524">
    <property type="term" value="F:ATP binding"/>
    <property type="evidence" value="ECO:0007669"/>
    <property type="project" value="UniProtKB-KW"/>
</dbReference>
<dbReference type="PROSITE" id="PS50893">
    <property type="entry name" value="ABC_TRANSPORTER_2"/>
    <property type="match status" value="1"/>
</dbReference>
<feature type="region of interest" description="Disordered" evidence="4">
    <location>
        <begin position="297"/>
        <end position="317"/>
    </location>
</feature>
<dbReference type="InterPro" id="IPR051782">
    <property type="entry name" value="ABC_Transporter_VariousFunc"/>
</dbReference>
<name>A0ABP6A020_9ACTN</name>
<dbReference type="Pfam" id="PF00005">
    <property type="entry name" value="ABC_tran"/>
    <property type="match status" value="1"/>
</dbReference>
<keyword evidence="7" id="KW-1185">Reference proteome</keyword>
<dbReference type="PROSITE" id="PS00435">
    <property type="entry name" value="PEROXIDASE_1"/>
    <property type="match status" value="1"/>
</dbReference>
<evidence type="ECO:0000256" key="3">
    <source>
        <dbReference type="ARBA" id="ARBA00022840"/>
    </source>
</evidence>
<protein>
    <submittedName>
        <fullName evidence="6">ABC transporter ATP-binding protein</fullName>
    </submittedName>
</protein>
<reference evidence="7" key="1">
    <citation type="journal article" date="2019" name="Int. J. Syst. Evol. Microbiol.">
        <title>The Global Catalogue of Microorganisms (GCM) 10K type strain sequencing project: providing services to taxonomists for standard genome sequencing and annotation.</title>
        <authorList>
            <consortium name="The Broad Institute Genomics Platform"/>
            <consortium name="The Broad Institute Genome Sequencing Center for Infectious Disease"/>
            <person name="Wu L."/>
            <person name="Ma J."/>
        </authorList>
    </citation>
    <scope>NUCLEOTIDE SEQUENCE [LARGE SCALE GENOMIC DNA]</scope>
    <source>
        <strain evidence="7">JCM 6307</strain>
    </source>
</reference>
<dbReference type="PANTHER" id="PTHR42939:SF1">
    <property type="entry name" value="ABC TRANSPORTER ATP-BINDING PROTEIN ALBC-RELATED"/>
    <property type="match status" value="1"/>
</dbReference>
<dbReference type="SUPFAM" id="SSF52540">
    <property type="entry name" value="P-loop containing nucleoside triphosphate hydrolases"/>
    <property type="match status" value="1"/>
</dbReference>
<dbReference type="Gene3D" id="3.40.50.300">
    <property type="entry name" value="P-loop containing nucleotide triphosphate hydrolases"/>
    <property type="match status" value="1"/>
</dbReference>
<dbReference type="SMART" id="SM00382">
    <property type="entry name" value="AAA"/>
    <property type="match status" value="1"/>
</dbReference>
<gene>
    <name evidence="6" type="ORF">GCM10010406_49500</name>
</gene>
<feature type="domain" description="ABC transporter" evidence="5">
    <location>
        <begin position="13"/>
        <end position="237"/>
    </location>
</feature>
<dbReference type="RefSeq" id="WP_344385550.1">
    <property type="nucleotide sequence ID" value="NZ_BAAATA010000041.1"/>
</dbReference>
<evidence type="ECO:0000256" key="1">
    <source>
        <dbReference type="ARBA" id="ARBA00022448"/>
    </source>
</evidence>
<evidence type="ECO:0000256" key="4">
    <source>
        <dbReference type="SAM" id="MobiDB-lite"/>
    </source>
</evidence>
<evidence type="ECO:0000313" key="7">
    <source>
        <dbReference type="Proteomes" id="UP001501358"/>
    </source>
</evidence>
<dbReference type="EMBL" id="BAAATA010000041">
    <property type="protein sequence ID" value="GAA2507003.1"/>
    <property type="molecule type" value="Genomic_DNA"/>
</dbReference>
<evidence type="ECO:0000313" key="6">
    <source>
        <dbReference type="EMBL" id="GAA2507003.1"/>
    </source>
</evidence>
<dbReference type="Proteomes" id="UP001501358">
    <property type="component" value="Unassembled WGS sequence"/>
</dbReference>
<keyword evidence="1" id="KW-0813">Transport</keyword>